<accession>A0A449B6A8</accession>
<dbReference type="PANTHER" id="PTHR43382:SF2">
    <property type="entry name" value="BIFUNCTIONAL GLUTAMATE_PROLINE--TRNA LIGASE"/>
    <property type="match status" value="1"/>
</dbReference>
<dbReference type="FunFam" id="3.30.930.10:FF:000037">
    <property type="entry name" value="Proline--tRNA ligase"/>
    <property type="match status" value="1"/>
</dbReference>
<dbReference type="KEGG" id="mcou:NCTC10179_00302"/>
<evidence type="ECO:0000256" key="7">
    <source>
        <dbReference type="ARBA" id="ARBA00047671"/>
    </source>
</evidence>
<dbReference type="Gene3D" id="3.40.50.800">
    <property type="entry name" value="Anticodon-binding domain"/>
    <property type="match status" value="1"/>
</dbReference>
<dbReference type="Gene3D" id="3.30.930.10">
    <property type="entry name" value="Bira Bifunctional Protein, Domain 2"/>
    <property type="match status" value="1"/>
</dbReference>
<protein>
    <recommendedName>
        <fullName evidence="8">Proline--tRNA ligase</fullName>
        <ecNumber evidence="8">6.1.1.15</ecNumber>
    </recommendedName>
    <alternativeName>
        <fullName evidence="8">Prolyl-tRNA synthetase</fullName>
        <shortName evidence="8">ProRS</shortName>
    </alternativeName>
</protein>
<comment type="subunit">
    <text evidence="8">Homodimer.</text>
</comment>
<dbReference type="Gene3D" id="3.30.110.30">
    <property type="entry name" value="C-terminal domain of ProRS"/>
    <property type="match status" value="1"/>
</dbReference>
<dbReference type="CDD" id="cd00778">
    <property type="entry name" value="ProRS_core_arch_euk"/>
    <property type="match status" value="1"/>
</dbReference>
<dbReference type="InterPro" id="IPR045864">
    <property type="entry name" value="aa-tRNA-synth_II/BPL/LPL"/>
</dbReference>
<dbReference type="Proteomes" id="UP000289497">
    <property type="component" value="Chromosome"/>
</dbReference>
<comment type="function">
    <text evidence="8">Catalyzes the attachment of proline to tRNA(Pro) in a two-step reaction: proline is first activated by ATP to form Pro-AMP and then transferred to the acceptor end of tRNA(Pro).</text>
</comment>
<dbReference type="InterPro" id="IPR006195">
    <property type="entry name" value="aa-tRNA-synth_II"/>
</dbReference>
<feature type="domain" description="Aminoacyl-transfer RNA synthetases class-II family profile" evidence="9">
    <location>
        <begin position="62"/>
        <end position="298"/>
    </location>
</feature>
<evidence type="ECO:0000256" key="2">
    <source>
        <dbReference type="ARBA" id="ARBA00022598"/>
    </source>
</evidence>
<keyword evidence="1 8" id="KW-0963">Cytoplasm</keyword>
<dbReference type="InterPro" id="IPR002316">
    <property type="entry name" value="Pro-tRNA-ligase_IIa"/>
</dbReference>
<keyword evidence="6 8" id="KW-0030">Aminoacyl-tRNA synthetase</keyword>
<evidence type="ECO:0000313" key="10">
    <source>
        <dbReference type="EMBL" id="VEU76134.1"/>
    </source>
</evidence>
<dbReference type="SUPFAM" id="SSF64586">
    <property type="entry name" value="C-terminal domain of ProRS"/>
    <property type="match status" value="1"/>
</dbReference>
<gene>
    <name evidence="8 10" type="primary">proS</name>
    <name evidence="10" type="ORF">NCTC10179_00302</name>
</gene>
<name>A0A449B6A8_9BACT</name>
<evidence type="ECO:0000256" key="3">
    <source>
        <dbReference type="ARBA" id="ARBA00022741"/>
    </source>
</evidence>
<dbReference type="InterPro" id="IPR016061">
    <property type="entry name" value="Pro-tRNA_ligase_II_C"/>
</dbReference>
<keyword evidence="11" id="KW-1185">Reference proteome</keyword>
<keyword evidence="4 8" id="KW-0067">ATP-binding</keyword>
<evidence type="ECO:0000256" key="6">
    <source>
        <dbReference type="ARBA" id="ARBA00023146"/>
    </source>
</evidence>
<evidence type="ECO:0000259" key="9">
    <source>
        <dbReference type="PROSITE" id="PS50862"/>
    </source>
</evidence>
<dbReference type="InterPro" id="IPR017449">
    <property type="entry name" value="Pro-tRNA_synth_II"/>
</dbReference>
<sequence>MLLKQYLNVFLYNKKTMKKLDKITPLEQDFAKWYTDVVKNGNLIKYGSTKGSIIYLPNSYGIWELIQQHFNKILKEKGVQNVYLPLLIPESLFKIEKEHLEGFNPELATVTHVGNKELSEKLFIRPTSEVLFAELFKQSIDSYNDLPIIYNQWANVLRWEKTTNPFLRSREFLWQEGHTCHSNAIEARKLTRTMISTYAKFLKNYLAIPVVVGKKTPHEKFAGACSTYTIEAMMKDGKALQAGTSHYLAQNFSKPYQIEFKNKNNEKEYVYGTSWGITTRLIGAIIMTHGDNRGIIIPPKVAPVQIDILELFADKNPQVKKVVDELEATLSRKFRVRVDRSDKTPGYKASNSEIQGVPLRIEVGPRDLENNLVTLIRRDTLEKQLISVDEIKNIVGKTLDLIHDNLYEQAKIRLDNNTVFVDNYEDFKKHIADQRFVIAPFCCADEAEVQIKEETGASTRCIPKEFDKPSQEKNCIFNACRAKTNRYVLFAKAY</sequence>
<dbReference type="SUPFAM" id="SSF52954">
    <property type="entry name" value="Class II aaRS ABD-related"/>
    <property type="match status" value="1"/>
</dbReference>
<keyword evidence="5 8" id="KW-0648">Protein biosynthesis</keyword>
<evidence type="ECO:0000256" key="4">
    <source>
        <dbReference type="ARBA" id="ARBA00022840"/>
    </source>
</evidence>
<evidence type="ECO:0000256" key="5">
    <source>
        <dbReference type="ARBA" id="ARBA00022917"/>
    </source>
</evidence>
<comment type="domain">
    <text evidence="8">Consists of three domains: the N-terminal catalytic domain, the anticodon-binding domain and the C-terminal extension.</text>
</comment>
<dbReference type="SMART" id="SM00946">
    <property type="entry name" value="ProRS-C_1"/>
    <property type="match status" value="1"/>
</dbReference>
<dbReference type="InterPro" id="IPR033721">
    <property type="entry name" value="ProRS_core_arch_euk"/>
</dbReference>
<evidence type="ECO:0000313" key="11">
    <source>
        <dbReference type="Proteomes" id="UP000289497"/>
    </source>
</evidence>
<proteinExistence type="inferred from homology"/>
<dbReference type="GO" id="GO:0017101">
    <property type="term" value="C:aminoacyl-tRNA synthetase multienzyme complex"/>
    <property type="evidence" value="ECO:0007669"/>
    <property type="project" value="TreeGrafter"/>
</dbReference>
<comment type="subcellular location">
    <subcellularLocation>
        <location evidence="8">Cytoplasm</location>
    </subcellularLocation>
</comment>
<evidence type="ECO:0000256" key="8">
    <source>
        <dbReference type="HAMAP-Rule" id="MF_01571"/>
    </source>
</evidence>
<dbReference type="Pfam" id="PF00587">
    <property type="entry name" value="tRNA-synt_2b"/>
    <property type="match status" value="1"/>
</dbReference>
<dbReference type="Pfam" id="PF03129">
    <property type="entry name" value="HGTP_anticodon"/>
    <property type="match status" value="1"/>
</dbReference>
<dbReference type="HAMAP" id="MF_01571">
    <property type="entry name" value="Pro_tRNA_synth_type3"/>
    <property type="match status" value="1"/>
</dbReference>
<dbReference type="InterPro" id="IPR004499">
    <property type="entry name" value="Pro-tRNA-ligase_IIa_arc-type"/>
</dbReference>
<dbReference type="PRINTS" id="PR01046">
    <property type="entry name" value="TRNASYNTHPRO"/>
</dbReference>
<dbReference type="EMBL" id="LR215039">
    <property type="protein sequence ID" value="VEU76134.1"/>
    <property type="molecule type" value="Genomic_DNA"/>
</dbReference>
<dbReference type="GO" id="GO:0004827">
    <property type="term" value="F:proline-tRNA ligase activity"/>
    <property type="evidence" value="ECO:0007669"/>
    <property type="project" value="UniProtKB-UniRule"/>
</dbReference>
<evidence type="ECO:0000256" key="1">
    <source>
        <dbReference type="ARBA" id="ARBA00022490"/>
    </source>
</evidence>
<dbReference type="SUPFAM" id="SSF55681">
    <property type="entry name" value="Class II aaRS and biotin synthetases"/>
    <property type="match status" value="1"/>
</dbReference>
<keyword evidence="2 8" id="KW-0436">Ligase</keyword>
<dbReference type="InterPro" id="IPR002314">
    <property type="entry name" value="aa-tRNA-synt_IIb"/>
</dbReference>
<dbReference type="PROSITE" id="PS50862">
    <property type="entry name" value="AA_TRNA_LIGASE_II"/>
    <property type="match status" value="1"/>
</dbReference>
<dbReference type="GO" id="GO:0005524">
    <property type="term" value="F:ATP binding"/>
    <property type="evidence" value="ECO:0007669"/>
    <property type="project" value="UniProtKB-UniRule"/>
</dbReference>
<dbReference type="AlphaFoldDB" id="A0A449B6A8"/>
<organism evidence="10 11">
    <name type="scientific">Mycoplasmopsis columboralis</name>
    <dbReference type="NCBI Taxonomy" id="171282"/>
    <lineage>
        <taxon>Bacteria</taxon>
        <taxon>Bacillati</taxon>
        <taxon>Mycoplasmatota</taxon>
        <taxon>Mycoplasmoidales</taxon>
        <taxon>Metamycoplasmataceae</taxon>
        <taxon>Mycoplasmopsis</taxon>
    </lineage>
</organism>
<dbReference type="EC" id="6.1.1.15" evidence="8"/>
<reference evidence="10 11" key="1">
    <citation type="submission" date="2019-01" db="EMBL/GenBank/DDBJ databases">
        <authorList>
            <consortium name="Pathogen Informatics"/>
        </authorList>
    </citation>
    <scope>NUCLEOTIDE SEQUENCE [LARGE SCALE GENOMIC DNA]</scope>
    <source>
        <strain evidence="10 11">NCTC10179</strain>
    </source>
</reference>
<dbReference type="GO" id="GO:0005737">
    <property type="term" value="C:cytoplasm"/>
    <property type="evidence" value="ECO:0007669"/>
    <property type="project" value="UniProtKB-SubCell"/>
</dbReference>
<dbReference type="PANTHER" id="PTHR43382">
    <property type="entry name" value="PROLYL-TRNA SYNTHETASE"/>
    <property type="match status" value="1"/>
</dbReference>
<comment type="similarity">
    <text evidence="8">Belongs to the class-II aminoacyl-tRNA synthetase family. ProS type 3 subfamily.</text>
</comment>
<dbReference type="GO" id="GO:0006433">
    <property type="term" value="P:prolyl-tRNA aminoacylation"/>
    <property type="evidence" value="ECO:0007669"/>
    <property type="project" value="UniProtKB-UniRule"/>
</dbReference>
<dbReference type="NCBIfam" id="TIGR00408">
    <property type="entry name" value="proS_fam_I"/>
    <property type="match status" value="1"/>
</dbReference>
<keyword evidence="3 8" id="KW-0547">Nucleotide-binding</keyword>
<dbReference type="Pfam" id="PF09180">
    <property type="entry name" value="ProRS-C_1"/>
    <property type="match status" value="1"/>
</dbReference>
<dbReference type="InterPro" id="IPR036621">
    <property type="entry name" value="Anticodon-bd_dom_sf"/>
</dbReference>
<comment type="catalytic activity">
    <reaction evidence="7 8">
        <text>tRNA(Pro) + L-proline + ATP = L-prolyl-tRNA(Pro) + AMP + diphosphate</text>
        <dbReference type="Rhea" id="RHEA:14305"/>
        <dbReference type="Rhea" id="RHEA-COMP:9700"/>
        <dbReference type="Rhea" id="RHEA-COMP:9702"/>
        <dbReference type="ChEBI" id="CHEBI:30616"/>
        <dbReference type="ChEBI" id="CHEBI:33019"/>
        <dbReference type="ChEBI" id="CHEBI:60039"/>
        <dbReference type="ChEBI" id="CHEBI:78442"/>
        <dbReference type="ChEBI" id="CHEBI:78532"/>
        <dbReference type="ChEBI" id="CHEBI:456215"/>
        <dbReference type="EC" id="6.1.1.15"/>
    </reaction>
</comment>
<dbReference type="InterPro" id="IPR004154">
    <property type="entry name" value="Anticodon-bd"/>
</dbReference>